<reference evidence="4" key="1">
    <citation type="submission" date="2022-11" db="UniProtKB">
        <authorList>
            <consortium name="WormBaseParasite"/>
        </authorList>
    </citation>
    <scope>IDENTIFICATION</scope>
</reference>
<dbReference type="AlphaFoldDB" id="A0A915I254"/>
<feature type="signal peptide" evidence="2">
    <location>
        <begin position="1"/>
        <end position="21"/>
    </location>
</feature>
<feature type="chain" id="PRO_5037815607" evidence="2">
    <location>
        <begin position="22"/>
        <end position="126"/>
    </location>
</feature>
<name>A0A915I254_ROMCU</name>
<sequence>MIKIVSLFVFCLLFDSYNSCGSKKHYLKKDQIPIDSTEPLTFAAKILGGNVQLEQYNNLGYQNKRGQAESGSDLSCNLNSDCCWRNSDHPYDTMEFVRATGTPDSPQFENFFKTSEKPSKKAHSKK</sequence>
<evidence type="ECO:0000313" key="4">
    <source>
        <dbReference type="WBParaSite" id="nRc.2.0.1.t08212-RA"/>
    </source>
</evidence>
<feature type="region of interest" description="Disordered" evidence="1">
    <location>
        <begin position="102"/>
        <end position="126"/>
    </location>
</feature>
<accession>A0A915I254</accession>
<evidence type="ECO:0000256" key="1">
    <source>
        <dbReference type="SAM" id="MobiDB-lite"/>
    </source>
</evidence>
<protein>
    <submittedName>
        <fullName evidence="4">Uncharacterized protein</fullName>
    </submittedName>
</protein>
<dbReference type="Proteomes" id="UP000887565">
    <property type="component" value="Unplaced"/>
</dbReference>
<evidence type="ECO:0000313" key="3">
    <source>
        <dbReference type="Proteomes" id="UP000887565"/>
    </source>
</evidence>
<evidence type="ECO:0000256" key="2">
    <source>
        <dbReference type="SAM" id="SignalP"/>
    </source>
</evidence>
<organism evidence="3 4">
    <name type="scientific">Romanomermis culicivorax</name>
    <name type="common">Nematode worm</name>
    <dbReference type="NCBI Taxonomy" id="13658"/>
    <lineage>
        <taxon>Eukaryota</taxon>
        <taxon>Metazoa</taxon>
        <taxon>Ecdysozoa</taxon>
        <taxon>Nematoda</taxon>
        <taxon>Enoplea</taxon>
        <taxon>Dorylaimia</taxon>
        <taxon>Mermithida</taxon>
        <taxon>Mermithoidea</taxon>
        <taxon>Mermithidae</taxon>
        <taxon>Romanomermis</taxon>
    </lineage>
</organism>
<keyword evidence="3" id="KW-1185">Reference proteome</keyword>
<dbReference type="WBParaSite" id="nRc.2.0.1.t08212-RA">
    <property type="protein sequence ID" value="nRc.2.0.1.t08212-RA"/>
    <property type="gene ID" value="nRc.2.0.1.g08212"/>
</dbReference>
<proteinExistence type="predicted"/>
<keyword evidence="2" id="KW-0732">Signal</keyword>